<gene>
    <name evidence="2" type="ORF">X797_012122</name>
</gene>
<evidence type="ECO:0000313" key="2">
    <source>
        <dbReference type="EMBL" id="EXU94795.1"/>
    </source>
</evidence>
<evidence type="ECO:0000313" key="3">
    <source>
        <dbReference type="Proteomes" id="UP000030151"/>
    </source>
</evidence>
<evidence type="ECO:0000256" key="1">
    <source>
        <dbReference type="SAM" id="MobiDB-lite"/>
    </source>
</evidence>
<name>A0A014MUI9_9HYPO</name>
<comment type="caution">
    <text evidence="2">The sequence shown here is derived from an EMBL/GenBank/DDBJ whole genome shotgun (WGS) entry which is preliminary data.</text>
</comment>
<protein>
    <submittedName>
        <fullName evidence="2">Uncharacterized protein</fullName>
    </submittedName>
</protein>
<feature type="region of interest" description="Disordered" evidence="1">
    <location>
        <begin position="83"/>
        <end position="107"/>
    </location>
</feature>
<reference evidence="2 3" key="1">
    <citation type="submission" date="2014-02" db="EMBL/GenBank/DDBJ databases">
        <title>The genome sequence of the entomopathogenic fungus Metarhizium robertsii ARSEF 2575.</title>
        <authorList>
            <person name="Giuliano Garisto Donzelli B."/>
            <person name="Roe B.A."/>
            <person name="Macmil S.L."/>
            <person name="Krasnoff S.B."/>
            <person name="Gibson D.M."/>
        </authorList>
    </citation>
    <scope>NUCLEOTIDE SEQUENCE [LARGE SCALE GENOMIC DNA]</scope>
    <source>
        <strain evidence="2 3">ARSEF 2575</strain>
    </source>
</reference>
<sequence length="107" mass="11659">MTAMRSELISPQKSALTKAKIPQAMPVDSGWAVLPVDMATHNLILERRAEWADDLGATVVENAHAESVTNGVNIDEAVQNGNCLPDLPDLPDSHYHTPIPKQPKRPD</sequence>
<dbReference type="EMBL" id="JELW01000149">
    <property type="protein sequence ID" value="EXU94795.1"/>
    <property type="molecule type" value="Genomic_DNA"/>
</dbReference>
<accession>A0A014MUI9</accession>
<organism evidence="2 3">
    <name type="scientific">Metarhizium robertsii</name>
    <dbReference type="NCBI Taxonomy" id="568076"/>
    <lineage>
        <taxon>Eukaryota</taxon>
        <taxon>Fungi</taxon>
        <taxon>Dikarya</taxon>
        <taxon>Ascomycota</taxon>
        <taxon>Pezizomycotina</taxon>
        <taxon>Sordariomycetes</taxon>
        <taxon>Hypocreomycetidae</taxon>
        <taxon>Hypocreales</taxon>
        <taxon>Clavicipitaceae</taxon>
        <taxon>Metarhizium</taxon>
    </lineage>
</organism>
<proteinExistence type="predicted"/>
<dbReference type="HOGENOM" id="CLU_2210639_0_0_1"/>
<dbReference type="Proteomes" id="UP000030151">
    <property type="component" value="Unassembled WGS sequence"/>
</dbReference>
<dbReference type="AlphaFoldDB" id="A0A014MUI9"/>